<dbReference type="EMBL" id="LAZR01015088">
    <property type="protein sequence ID" value="KKM14691.1"/>
    <property type="molecule type" value="Genomic_DNA"/>
</dbReference>
<reference evidence="1" key="1">
    <citation type="journal article" date="2015" name="Nature">
        <title>Complex archaea that bridge the gap between prokaryotes and eukaryotes.</title>
        <authorList>
            <person name="Spang A."/>
            <person name="Saw J.H."/>
            <person name="Jorgensen S.L."/>
            <person name="Zaremba-Niedzwiedzka K."/>
            <person name="Martijn J."/>
            <person name="Lind A.E."/>
            <person name="van Eijk R."/>
            <person name="Schleper C."/>
            <person name="Guy L."/>
            <person name="Ettema T.J."/>
        </authorList>
    </citation>
    <scope>NUCLEOTIDE SEQUENCE</scope>
</reference>
<gene>
    <name evidence="1" type="ORF">LCGC14_1703580</name>
</gene>
<organism evidence="1">
    <name type="scientific">marine sediment metagenome</name>
    <dbReference type="NCBI Taxonomy" id="412755"/>
    <lineage>
        <taxon>unclassified sequences</taxon>
        <taxon>metagenomes</taxon>
        <taxon>ecological metagenomes</taxon>
    </lineage>
</organism>
<evidence type="ECO:0000313" key="1">
    <source>
        <dbReference type="EMBL" id="KKM14691.1"/>
    </source>
</evidence>
<dbReference type="AlphaFoldDB" id="A0A0F9HGY2"/>
<name>A0A0F9HGY2_9ZZZZ</name>
<comment type="caution">
    <text evidence="1">The sequence shown here is derived from an EMBL/GenBank/DDBJ whole genome shotgun (WGS) entry which is preliminary data.</text>
</comment>
<accession>A0A0F9HGY2</accession>
<proteinExistence type="predicted"/>
<sequence length="65" mass="7196">MDAEHMTALARAVVKDVFLFVRSTRREAMVRAVVASGHCNEDDSDERDANAVCHRADHVIAMLNA</sequence>
<protein>
    <submittedName>
        <fullName evidence="1">Uncharacterized protein</fullName>
    </submittedName>
</protein>